<name>A0A9W7FY66_9STRA</name>
<evidence type="ECO:0000313" key="2">
    <source>
        <dbReference type="Proteomes" id="UP001165065"/>
    </source>
</evidence>
<accession>A0A9W7FY66</accession>
<dbReference type="Proteomes" id="UP001165065">
    <property type="component" value="Unassembled WGS sequence"/>
</dbReference>
<comment type="caution">
    <text evidence="1">The sequence shown here is derived from an EMBL/GenBank/DDBJ whole genome shotgun (WGS) entry which is preliminary data.</text>
</comment>
<gene>
    <name evidence="1" type="ORF">TrCOL_g2672</name>
</gene>
<sequence>MNKIAPRFLGAVSDLRKKFDKSKEIDAFKRQQIIAKFEEIAIEGAPGIESHFDEIDGAQEISRGLSGTTLIKSEKHMGWGKTSISVRASYKEVAAFFWDFKSEVDSQLKLHRVNNKILAITVDQEGHFIAARFSEAGQNKTEVKLMTRHERLARLSRSSRLSFKVSGGSRKVTTKQSVIKDLGLATDAAYYFDNLLKSTEAGEQDGRRFGEQLMDKVKKRKVGDSKVEVMEEFIVANRALREITEQHGFMRTMLYAVVMNKLKRRATNEGEDNSEEEARGWEIGSVMTATMLTTLTAAHAVDEWANQFTEVQEVMNEQEWLRPMLEEIVMNLFMKSKLGLKARVTVGAATSMVDLLTDVYLTPTEWQLEQNKRLGLQFTR</sequence>
<dbReference type="OrthoDB" id="10651252at2759"/>
<reference evidence="2" key="1">
    <citation type="journal article" date="2023" name="Commun. Biol.">
        <title>Genome analysis of Parmales, the sister group of diatoms, reveals the evolutionary specialization of diatoms from phago-mixotrophs to photoautotrophs.</title>
        <authorList>
            <person name="Ban H."/>
            <person name="Sato S."/>
            <person name="Yoshikawa S."/>
            <person name="Yamada K."/>
            <person name="Nakamura Y."/>
            <person name="Ichinomiya M."/>
            <person name="Sato N."/>
            <person name="Blanc-Mathieu R."/>
            <person name="Endo H."/>
            <person name="Kuwata A."/>
            <person name="Ogata H."/>
        </authorList>
    </citation>
    <scope>NUCLEOTIDE SEQUENCE [LARGE SCALE GENOMIC DNA]</scope>
</reference>
<protein>
    <submittedName>
        <fullName evidence="1">Uncharacterized protein</fullName>
    </submittedName>
</protein>
<evidence type="ECO:0000313" key="1">
    <source>
        <dbReference type="EMBL" id="GMI22870.1"/>
    </source>
</evidence>
<dbReference type="AlphaFoldDB" id="A0A9W7FY66"/>
<organism evidence="1 2">
    <name type="scientific">Triparma columacea</name>
    <dbReference type="NCBI Taxonomy" id="722753"/>
    <lineage>
        <taxon>Eukaryota</taxon>
        <taxon>Sar</taxon>
        <taxon>Stramenopiles</taxon>
        <taxon>Ochrophyta</taxon>
        <taxon>Bolidophyceae</taxon>
        <taxon>Parmales</taxon>
        <taxon>Triparmaceae</taxon>
        <taxon>Triparma</taxon>
    </lineage>
</organism>
<keyword evidence="2" id="KW-1185">Reference proteome</keyword>
<dbReference type="EMBL" id="BRYA01000555">
    <property type="protein sequence ID" value="GMI22870.1"/>
    <property type="molecule type" value="Genomic_DNA"/>
</dbReference>
<proteinExistence type="predicted"/>